<evidence type="ECO:0000256" key="3">
    <source>
        <dbReference type="ARBA" id="ARBA00022729"/>
    </source>
</evidence>
<evidence type="ECO:0000256" key="1">
    <source>
        <dbReference type="ARBA" id="ARBA00004167"/>
    </source>
</evidence>
<dbReference type="GO" id="GO:0016020">
    <property type="term" value="C:membrane"/>
    <property type="evidence" value="ECO:0007669"/>
    <property type="project" value="UniProtKB-SubCell"/>
</dbReference>
<keyword evidence="5" id="KW-0472">Membrane</keyword>
<evidence type="ECO:0000256" key="5">
    <source>
        <dbReference type="ARBA" id="ARBA00023136"/>
    </source>
</evidence>
<keyword evidence="7" id="KW-1185">Reference proteome</keyword>
<evidence type="ECO:0000313" key="6">
    <source>
        <dbReference type="EMBL" id="CAK9171074.1"/>
    </source>
</evidence>
<dbReference type="PANTHER" id="PTHR47974">
    <property type="entry name" value="OS07G0415500 PROTEIN"/>
    <property type="match status" value="1"/>
</dbReference>
<name>A0ABC8TW62_9AQUA</name>
<comment type="caution">
    <text evidence="6">The sequence shown here is derived from an EMBL/GenBank/DDBJ whole genome shotgun (WGS) entry which is preliminary data.</text>
</comment>
<gene>
    <name evidence="6" type="ORF">ILEXP_LOCUS40604</name>
</gene>
<keyword evidence="3" id="KW-0732">Signal</keyword>
<dbReference type="Gene3D" id="1.10.510.10">
    <property type="entry name" value="Transferase(Phosphotransferase) domain 1"/>
    <property type="match status" value="1"/>
</dbReference>
<comment type="subcellular location">
    <subcellularLocation>
        <location evidence="1">Membrane</location>
        <topology evidence="1">Single-pass membrane protein</topology>
    </subcellularLocation>
</comment>
<evidence type="ECO:0000256" key="2">
    <source>
        <dbReference type="ARBA" id="ARBA00022692"/>
    </source>
</evidence>
<reference evidence="6 7" key="1">
    <citation type="submission" date="2024-02" db="EMBL/GenBank/DDBJ databases">
        <authorList>
            <person name="Vignale AGUSTIN F."/>
            <person name="Sosa J E."/>
            <person name="Modenutti C."/>
        </authorList>
    </citation>
    <scope>NUCLEOTIDE SEQUENCE [LARGE SCALE GENOMIC DNA]</scope>
</reference>
<keyword evidence="4" id="KW-1133">Transmembrane helix</keyword>
<proteinExistence type="predicted"/>
<dbReference type="AlphaFoldDB" id="A0ABC8TW62"/>
<accession>A0ABC8TW62</accession>
<dbReference type="Proteomes" id="UP001642360">
    <property type="component" value="Unassembled WGS sequence"/>
</dbReference>
<sequence>MNGGEEVLTFLDRKLDGNADVEELARACKVACWCIQDDEKDRPTMGQVVMILEGVLEVGLHPTPRFLQGFAFADNTMENIVTKRIFLPQPYFHELILSFE</sequence>
<keyword evidence="2" id="KW-0812">Transmembrane</keyword>
<dbReference type="PANTHER" id="PTHR47974:SF19">
    <property type="entry name" value="RECEPTOR-LIKE SERINE_THREONINE-PROTEIN KINASE"/>
    <property type="match status" value="1"/>
</dbReference>
<protein>
    <submittedName>
        <fullName evidence="6">Uncharacterized protein</fullName>
    </submittedName>
</protein>
<evidence type="ECO:0000256" key="4">
    <source>
        <dbReference type="ARBA" id="ARBA00022989"/>
    </source>
</evidence>
<evidence type="ECO:0000313" key="7">
    <source>
        <dbReference type="Proteomes" id="UP001642360"/>
    </source>
</evidence>
<dbReference type="EMBL" id="CAUOFW020005647">
    <property type="protein sequence ID" value="CAK9171074.1"/>
    <property type="molecule type" value="Genomic_DNA"/>
</dbReference>
<organism evidence="6 7">
    <name type="scientific">Ilex paraguariensis</name>
    <name type="common">yerba mate</name>
    <dbReference type="NCBI Taxonomy" id="185542"/>
    <lineage>
        <taxon>Eukaryota</taxon>
        <taxon>Viridiplantae</taxon>
        <taxon>Streptophyta</taxon>
        <taxon>Embryophyta</taxon>
        <taxon>Tracheophyta</taxon>
        <taxon>Spermatophyta</taxon>
        <taxon>Magnoliopsida</taxon>
        <taxon>eudicotyledons</taxon>
        <taxon>Gunneridae</taxon>
        <taxon>Pentapetalae</taxon>
        <taxon>asterids</taxon>
        <taxon>campanulids</taxon>
        <taxon>Aquifoliales</taxon>
        <taxon>Aquifoliaceae</taxon>
        <taxon>Ilex</taxon>
    </lineage>
</organism>